<keyword evidence="2" id="KW-1185">Reference proteome</keyword>
<sequence length="65" mass="7308">MGMQDRGVEESRGKRLGGRRKPWACIWSAEEGGRRGWKKIRDLVDPCDGICFAFELVVGENMPIG</sequence>
<gene>
    <name evidence="1" type="ORF">KFK09_022944</name>
</gene>
<protein>
    <submittedName>
        <fullName evidence="1">Uncharacterized protein</fullName>
    </submittedName>
</protein>
<accession>A0A8T3AK64</accession>
<dbReference type="Proteomes" id="UP000829196">
    <property type="component" value="Unassembled WGS sequence"/>
</dbReference>
<comment type="caution">
    <text evidence="1">The sequence shown here is derived from an EMBL/GenBank/DDBJ whole genome shotgun (WGS) entry which is preliminary data.</text>
</comment>
<proteinExistence type="predicted"/>
<evidence type="ECO:0000313" key="1">
    <source>
        <dbReference type="EMBL" id="KAI0496623.1"/>
    </source>
</evidence>
<evidence type="ECO:0000313" key="2">
    <source>
        <dbReference type="Proteomes" id="UP000829196"/>
    </source>
</evidence>
<name>A0A8T3AK64_DENNO</name>
<organism evidence="1 2">
    <name type="scientific">Dendrobium nobile</name>
    <name type="common">Orchid</name>
    <dbReference type="NCBI Taxonomy" id="94219"/>
    <lineage>
        <taxon>Eukaryota</taxon>
        <taxon>Viridiplantae</taxon>
        <taxon>Streptophyta</taxon>
        <taxon>Embryophyta</taxon>
        <taxon>Tracheophyta</taxon>
        <taxon>Spermatophyta</taxon>
        <taxon>Magnoliopsida</taxon>
        <taxon>Liliopsida</taxon>
        <taxon>Asparagales</taxon>
        <taxon>Orchidaceae</taxon>
        <taxon>Epidendroideae</taxon>
        <taxon>Malaxideae</taxon>
        <taxon>Dendrobiinae</taxon>
        <taxon>Dendrobium</taxon>
    </lineage>
</organism>
<dbReference type="AlphaFoldDB" id="A0A8T3AK64"/>
<reference evidence="1" key="1">
    <citation type="journal article" date="2022" name="Front. Genet.">
        <title>Chromosome-Scale Assembly of the Dendrobium nobile Genome Provides Insights Into the Molecular Mechanism of the Biosynthesis of the Medicinal Active Ingredient of Dendrobium.</title>
        <authorList>
            <person name="Xu Q."/>
            <person name="Niu S.-C."/>
            <person name="Li K.-L."/>
            <person name="Zheng P.-J."/>
            <person name="Zhang X.-J."/>
            <person name="Jia Y."/>
            <person name="Liu Y."/>
            <person name="Niu Y.-X."/>
            <person name="Yu L.-H."/>
            <person name="Chen D.-F."/>
            <person name="Zhang G.-Q."/>
        </authorList>
    </citation>
    <scope>NUCLEOTIDE SEQUENCE</scope>
    <source>
        <tissue evidence="1">Leaf</tissue>
    </source>
</reference>
<dbReference type="EMBL" id="JAGYWB010000016">
    <property type="protein sequence ID" value="KAI0496623.1"/>
    <property type="molecule type" value="Genomic_DNA"/>
</dbReference>